<dbReference type="AlphaFoldDB" id="F4WF34"/>
<sequence length="360" mass="42151">MPDVKICFVKGRVASRSHKHPPVRFLALKRAVQPRLLRREILSTPSSCCCSLVNNGSHWIPGLDLGWLRLSGLCGQKKNSCFIRRASIMERWKKRVRNERLGRRNRETNRSRVRNNIKIYTEVRKPRLQRMSYTEPGSCYYIPFVINEMLSETLRHLIARVPSRMQAREREQKREDETRRDETRRDEMRHRRVANSRWTWFETRHSPSASSDGIPSILDVPRLVRESSPKSDSHARVRIGRTKAEMFPVKLLDVEFDPGERLKSRHMHTPKILYQILKCKMNVLGNGVSSYQILRRLKVNERSQGKTFRKEKSPSLLLVSSGTFQKTSTTAGLRFALLFAFRKLFAFNGCCYIRYFSITV</sequence>
<evidence type="ECO:0000313" key="2">
    <source>
        <dbReference type="EMBL" id="EGI67085.1"/>
    </source>
</evidence>
<evidence type="ECO:0000256" key="1">
    <source>
        <dbReference type="SAM" id="MobiDB-lite"/>
    </source>
</evidence>
<dbReference type="Proteomes" id="UP000007755">
    <property type="component" value="Unassembled WGS sequence"/>
</dbReference>
<dbReference type="EMBL" id="GL888115">
    <property type="protein sequence ID" value="EGI67085.1"/>
    <property type="molecule type" value="Genomic_DNA"/>
</dbReference>
<name>F4WF34_ACREC</name>
<protein>
    <submittedName>
        <fullName evidence="2">Uncharacterized protein</fullName>
    </submittedName>
</protein>
<reference evidence="2" key="1">
    <citation type="submission" date="2011-02" db="EMBL/GenBank/DDBJ databases">
        <title>The genome of the leaf-cutting ant Acromyrmex echinatior suggests key adaptations to social evolution and fungus farming.</title>
        <authorList>
            <person name="Nygaard S."/>
            <person name="Zhang G."/>
        </authorList>
    </citation>
    <scope>NUCLEOTIDE SEQUENCE</scope>
</reference>
<proteinExistence type="predicted"/>
<gene>
    <name evidence="2" type="ORF">G5I_04240</name>
</gene>
<feature type="region of interest" description="Disordered" evidence="1">
    <location>
        <begin position="165"/>
        <end position="188"/>
    </location>
</feature>
<evidence type="ECO:0000313" key="3">
    <source>
        <dbReference type="Proteomes" id="UP000007755"/>
    </source>
</evidence>
<accession>F4WF34</accession>
<keyword evidence="3" id="KW-1185">Reference proteome</keyword>
<feature type="compositionally biased region" description="Basic and acidic residues" evidence="1">
    <location>
        <begin position="166"/>
        <end position="188"/>
    </location>
</feature>
<dbReference type="InParanoid" id="F4WF34"/>
<organism evidence="3">
    <name type="scientific">Acromyrmex echinatior</name>
    <name type="common">Panamanian leafcutter ant</name>
    <name type="synonym">Acromyrmex octospinosus echinatior</name>
    <dbReference type="NCBI Taxonomy" id="103372"/>
    <lineage>
        <taxon>Eukaryota</taxon>
        <taxon>Metazoa</taxon>
        <taxon>Ecdysozoa</taxon>
        <taxon>Arthropoda</taxon>
        <taxon>Hexapoda</taxon>
        <taxon>Insecta</taxon>
        <taxon>Pterygota</taxon>
        <taxon>Neoptera</taxon>
        <taxon>Endopterygota</taxon>
        <taxon>Hymenoptera</taxon>
        <taxon>Apocrita</taxon>
        <taxon>Aculeata</taxon>
        <taxon>Formicoidea</taxon>
        <taxon>Formicidae</taxon>
        <taxon>Myrmicinae</taxon>
        <taxon>Acromyrmex</taxon>
    </lineage>
</organism>